<proteinExistence type="predicted"/>
<sequence length="332" mass="37341">MASASPPPDDSDDDELSRSWTTAPQFVPLALLTRDHPPMTLDRPMTEKNPLKHVTRPRNVKLHPKDKNAAPPSQQKNIFRKNYIKDPSTGFWDTVDRNLVKIRKKAGGDAGKISRAFRHILKRDREYHGVDRGGQHYQYLNTEWQLIFSVHKMAVMSKTMYKKDGYSGEAQLGVQLAATPKWLHCGPIRNSAGIQLSAACVQLTRACIHQNISSWILSGVEATEKTCSIGTRLLYSVLQNMCDIVGRLSDSDCLCPMWLKIRSLLLPTLGIVRVEKYATDTTFKVWQLPVNIAERRKTFSVNVGMRPLSFLSLIEKCAGSLFDSGAGHIQRL</sequence>
<feature type="region of interest" description="Disordered" evidence="1">
    <location>
        <begin position="41"/>
        <end position="73"/>
    </location>
</feature>
<protein>
    <submittedName>
        <fullName evidence="2">Uncharacterized protein</fullName>
    </submittedName>
</protein>
<reference evidence="2" key="1">
    <citation type="submission" date="2023-03" db="EMBL/GenBank/DDBJ databases">
        <title>Massive genome expansion in bonnet fungi (Mycena s.s.) driven by repeated elements and novel gene families across ecological guilds.</title>
        <authorList>
            <consortium name="Lawrence Berkeley National Laboratory"/>
            <person name="Harder C.B."/>
            <person name="Miyauchi S."/>
            <person name="Viragh M."/>
            <person name="Kuo A."/>
            <person name="Thoen E."/>
            <person name="Andreopoulos B."/>
            <person name="Lu D."/>
            <person name="Skrede I."/>
            <person name="Drula E."/>
            <person name="Henrissat B."/>
            <person name="Morin E."/>
            <person name="Kohler A."/>
            <person name="Barry K."/>
            <person name="LaButti K."/>
            <person name="Morin E."/>
            <person name="Salamov A."/>
            <person name="Lipzen A."/>
            <person name="Mereny Z."/>
            <person name="Hegedus B."/>
            <person name="Baldrian P."/>
            <person name="Stursova M."/>
            <person name="Weitz H."/>
            <person name="Taylor A."/>
            <person name="Grigoriev I.V."/>
            <person name="Nagy L.G."/>
            <person name="Martin F."/>
            <person name="Kauserud H."/>
        </authorList>
    </citation>
    <scope>NUCLEOTIDE SEQUENCE</scope>
    <source>
        <strain evidence="2">CBHHK200</strain>
    </source>
</reference>
<dbReference type="Proteomes" id="UP001218188">
    <property type="component" value="Unassembled WGS sequence"/>
</dbReference>
<evidence type="ECO:0000313" key="3">
    <source>
        <dbReference type="Proteomes" id="UP001218188"/>
    </source>
</evidence>
<accession>A0AAD6T1A1</accession>
<gene>
    <name evidence="2" type="ORF">C8F04DRAFT_1181346</name>
</gene>
<feature type="region of interest" description="Disordered" evidence="1">
    <location>
        <begin position="1"/>
        <end position="22"/>
    </location>
</feature>
<feature type="compositionally biased region" description="Basic residues" evidence="1">
    <location>
        <begin position="51"/>
        <end position="62"/>
    </location>
</feature>
<evidence type="ECO:0000313" key="2">
    <source>
        <dbReference type="EMBL" id="KAJ7036670.1"/>
    </source>
</evidence>
<dbReference type="AlphaFoldDB" id="A0AAD6T1A1"/>
<keyword evidence="3" id="KW-1185">Reference proteome</keyword>
<evidence type="ECO:0000256" key="1">
    <source>
        <dbReference type="SAM" id="MobiDB-lite"/>
    </source>
</evidence>
<name>A0AAD6T1A1_9AGAR</name>
<organism evidence="2 3">
    <name type="scientific">Mycena alexandri</name>
    <dbReference type="NCBI Taxonomy" id="1745969"/>
    <lineage>
        <taxon>Eukaryota</taxon>
        <taxon>Fungi</taxon>
        <taxon>Dikarya</taxon>
        <taxon>Basidiomycota</taxon>
        <taxon>Agaricomycotina</taxon>
        <taxon>Agaricomycetes</taxon>
        <taxon>Agaricomycetidae</taxon>
        <taxon>Agaricales</taxon>
        <taxon>Marasmiineae</taxon>
        <taxon>Mycenaceae</taxon>
        <taxon>Mycena</taxon>
    </lineage>
</organism>
<dbReference type="EMBL" id="JARJCM010000042">
    <property type="protein sequence ID" value="KAJ7036670.1"/>
    <property type="molecule type" value="Genomic_DNA"/>
</dbReference>
<comment type="caution">
    <text evidence="2">The sequence shown here is derived from an EMBL/GenBank/DDBJ whole genome shotgun (WGS) entry which is preliminary data.</text>
</comment>